<feature type="transmembrane region" description="Helical" evidence="5">
    <location>
        <begin position="14"/>
        <end position="37"/>
    </location>
</feature>
<organism evidence="7 8">
    <name type="scientific">Mariniflexile litorale</name>
    <dbReference type="NCBI Taxonomy" id="3045158"/>
    <lineage>
        <taxon>Bacteria</taxon>
        <taxon>Pseudomonadati</taxon>
        <taxon>Bacteroidota</taxon>
        <taxon>Flavobacteriia</taxon>
        <taxon>Flavobacteriales</taxon>
        <taxon>Flavobacteriaceae</taxon>
        <taxon>Mariniflexile</taxon>
    </lineage>
</organism>
<evidence type="ECO:0000259" key="6">
    <source>
        <dbReference type="Pfam" id="PF07291"/>
    </source>
</evidence>
<evidence type="ECO:0000313" key="7">
    <source>
        <dbReference type="EMBL" id="XBL13437.1"/>
    </source>
</evidence>
<evidence type="ECO:0000256" key="1">
    <source>
        <dbReference type="ARBA" id="ARBA00004141"/>
    </source>
</evidence>
<dbReference type="EMBL" id="CP155618">
    <property type="protein sequence ID" value="XBL13437.1"/>
    <property type="molecule type" value="Genomic_DNA"/>
</dbReference>
<feature type="transmembrane region" description="Helical" evidence="5">
    <location>
        <begin position="78"/>
        <end position="100"/>
    </location>
</feature>
<keyword evidence="8" id="KW-1185">Reference proteome</keyword>
<evidence type="ECO:0000256" key="3">
    <source>
        <dbReference type="ARBA" id="ARBA00022989"/>
    </source>
</evidence>
<dbReference type="InterPro" id="IPR009908">
    <property type="entry name" value="Methylamine_util_MauE"/>
</dbReference>
<keyword evidence="4 5" id="KW-0472">Membrane</keyword>
<sequence length="145" mass="16840">MNRSKANYQIIAKWIRVLYIILFVYAATSKLLNIYAFKIQLDKSPFISAYAHWMAWSLPFIEYVIVGFFLFSKYMLFAFYASFTLLSLFSIYIVSVLNFSDSIPCACGGVLSYLGWKSHVVFNIFFMVLALIGIFITRKHQSYPD</sequence>
<gene>
    <name evidence="7" type="ORF">QLS71_014050</name>
</gene>
<evidence type="ECO:0000256" key="4">
    <source>
        <dbReference type="ARBA" id="ARBA00023136"/>
    </source>
</evidence>
<evidence type="ECO:0000256" key="5">
    <source>
        <dbReference type="SAM" id="Phobius"/>
    </source>
</evidence>
<keyword evidence="2 5" id="KW-0812">Transmembrane</keyword>
<dbReference type="KEGG" id="mlil:QLS71_014050"/>
<keyword evidence="3 5" id="KW-1133">Transmembrane helix</keyword>
<protein>
    <submittedName>
        <fullName evidence="7">MauE/DoxX family redox-associated membrane protein</fullName>
    </submittedName>
</protein>
<dbReference type="AlphaFoldDB" id="A0AAU7EBG1"/>
<name>A0AAU7EBG1_9FLAO</name>
<dbReference type="GO" id="GO:0030416">
    <property type="term" value="P:methylamine metabolic process"/>
    <property type="evidence" value="ECO:0007669"/>
    <property type="project" value="InterPro"/>
</dbReference>
<dbReference type="GO" id="GO:0016020">
    <property type="term" value="C:membrane"/>
    <property type="evidence" value="ECO:0007669"/>
    <property type="project" value="UniProtKB-SubCell"/>
</dbReference>
<dbReference type="RefSeq" id="WP_348636557.1">
    <property type="nucleotide sequence ID" value="NZ_CP155618.1"/>
</dbReference>
<accession>A0AAU7EBG1</accession>
<feature type="transmembrane region" description="Helical" evidence="5">
    <location>
        <begin position="49"/>
        <end position="71"/>
    </location>
</feature>
<proteinExistence type="predicted"/>
<reference evidence="7" key="1">
    <citation type="submission" date="2024-04" db="EMBL/GenBank/DDBJ databases">
        <title>Mariniflexile litorale, isolated from the shallow sediments of the Sea of Japan.</title>
        <authorList>
            <person name="Romanenko L."/>
            <person name="Isaeva M."/>
        </authorList>
    </citation>
    <scope>NUCLEOTIDE SEQUENCE [LARGE SCALE GENOMIC DNA]</scope>
    <source>
        <strain evidence="7">KMM 9835</strain>
    </source>
</reference>
<evidence type="ECO:0000313" key="8">
    <source>
        <dbReference type="Proteomes" id="UP001224325"/>
    </source>
</evidence>
<dbReference type="Pfam" id="PF07291">
    <property type="entry name" value="MauE"/>
    <property type="match status" value="1"/>
</dbReference>
<feature type="transmembrane region" description="Helical" evidence="5">
    <location>
        <begin position="120"/>
        <end position="137"/>
    </location>
</feature>
<dbReference type="Proteomes" id="UP001224325">
    <property type="component" value="Chromosome"/>
</dbReference>
<evidence type="ECO:0000256" key="2">
    <source>
        <dbReference type="ARBA" id="ARBA00022692"/>
    </source>
</evidence>
<comment type="subcellular location">
    <subcellularLocation>
        <location evidence="1">Membrane</location>
        <topology evidence="1">Multi-pass membrane protein</topology>
    </subcellularLocation>
</comment>
<feature type="domain" description="Methylamine utilisation protein MauE" evidence="6">
    <location>
        <begin position="9"/>
        <end position="135"/>
    </location>
</feature>